<dbReference type="Pfam" id="PF06526">
    <property type="entry name" value="DUF1107"/>
    <property type="match status" value="1"/>
</dbReference>
<sequence>MLKIFKQYRPNQIARYVKSYFRGRLFIMGVGAFEFDCGRLLPPKSQDLKALSALTEVNKEIQLLAAEAY</sequence>
<dbReference type="RefSeq" id="WP_048899415.1">
    <property type="nucleotide sequence ID" value="NZ_AP024852.1"/>
</dbReference>
<accession>A0A0J8VBI9</accession>
<evidence type="ECO:0000313" key="1">
    <source>
        <dbReference type="EMBL" id="PSW22460.1"/>
    </source>
</evidence>
<dbReference type="Gene3D" id="3.30.1910.10">
    <property type="entry name" value="so0334 like domain"/>
    <property type="match status" value="1"/>
</dbReference>
<proteinExistence type="predicted"/>
<dbReference type="InterPro" id="IPR009491">
    <property type="entry name" value="DUF1107"/>
</dbReference>
<keyword evidence="2" id="KW-1185">Reference proteome</keyword>
<organism evidence="1 2">
    <name type="scientific">Photobacterium swingsii</name>
    <dbReference type="NCBI Taxonomy" id="680026"/>
    <lineage>
        <taxon>Bacteria</taxon>
        <taxon>Pseudomonadati</taxon>
        <taxon>Pseudomonadota</taxon>
        <taxon>Gammaproteobacteria</taxon>
        <taxon>Vibrionales</taxon>
        <taxon>Vibrionaceae</taxon>
        <taxon>Photobacterium</taxon>
    </lineage>
</organism>
<dbReference type="AlphaFoldDB" id="A0A0J8VBI9"/>
<protein>
    <submittedName>
        <fullName evidence="1">DUF1107 domain-containing protein</fullName>
    </submittedName>
</protein>
<name>A0A0J8VBI9_9GAMM</name>
<gene>
    <name evidence="1" type="ORF">C9I94_19885</name>
</gene>
<dbReference type="OrthoDB" id="5588896at2"/>
<dbReference type="STRING" id="680026.AB733_14450"/>
<dbReference type="EMBL" id="PYLZ01000013">
    <property type="protein sequence ID" value="PSW22460.1"/>
    <property type="molecule type" value="Genomic_DNA"/>
</dbReference>
<dbReference type="Proteomes" id="UP000240481">
    <property type="component" value="Unassembled WGS sequence"/>
</dbReference>
<evidence type="ECO:0000313" key="2">
    <source>
        <dbReference type="Proteomes" id="UP000240481"/>
    </source>
</evidence>
<reference evidence="1 2" key="1">
    <citation type="submission" date="2018-01" db="EMBL/GenBank/DDBJ databases">
        <title>Whole genome sequencing of Histamine producing bacteria.</title>
        <authorList>
            <person name="Butler K."/>
        </authorList>
    </citation>
    <scope>NUCLEOTIDE SEQUENCE [LARGE SCALE GENOMIC DNA]</scope>
    <source>
        <strain evidence="1 2">DSM 24669</strain>
    </source>
</reference>
<comment type="caution">
    <text evidence="1">The sequence shown here is derived from an EMBL/GenBank/DDBJ whole genome shotgun (WGS) entry which is preliminary data.</text>
</comment>